<dbReference type="OrthoDB" id="9776369at2"/>
<name>A0A0R1W5B7_9LACO</name>
<comment type="subcellular location">
    <subcellularLocation>
        <location evidence="1">Cell membrane</location>
        <topology evidence="1">Peripheral membrane protein</topology>
    </subcellularLocation>
</comment>
<dbReference type="SMART" id="SM00382">
    <property type="entry name" value="AAA"/>
    <property type="match status" value="1"/>
</dbReference>
<dbReference type="PATRIC" id="fig|1423735.3.peg.1277"/>
<reference evidence="8 9" key="1">
    <citation type="journal article" date="2015" name="Genome Announc.">
        <title>Expanding the biotechnology potential of lactobacilli through comparative genomics of 213 strains and associated genera.</title>
        <authorList>
            <person name="Sun Z."/>
            <person name="Harris H.M."/>
            <person name="McCann A."/>
            <person name="Guo C."/>
            <person name="Argimon S."/>
            <person name="Zhang W."/>
            <person name="Yang X."/>
            <person name="Jeffery I.B."/>
            <person name="Cooney J.C."/>
            <person name="Kagawa T.F."/>
            <person name="Liu W."/>
            <person name="Song Y."/>
            <person name="Salvetti E."/>
            <person name="Wrobel A."/>
            <person name="Rasinkangas P."/>
            <person name="Parkhill J."/>
            <person name="Rea M.C."/>
            <person name="O'Sullivan O."/>
            <person name="Ritari J."/>
            <person name="Douillard F.P."/>
            <person name="Paul Ross R."/>
            <person name="Yang R."/>
            <person name="Briner A.E."/>
            <person name="Felis G.E."/>
            <person name="de Vos W.M."/>
            <person name="Barrangou R."/>
            <person name="Klaenhammer T.R."/>
            <person name="Caufield P.W."/>
            <person name="Cui Y."/>
            <person name="Zhang H."/>
            <person name="O'Toole P.W."/>
        </authorList>
    </citation>
    <scope>NUCLEOTIDE SEQUENCE [LARGE SCALE GENOMIC DNA]</scope>
    <source>
        <strain evidence="8 9">DSM 17758</strain>
    </source>
</reference>
<dbReference type="PROSITE" id="PS50893">
    <property type="entry name" value="ABC_TRANSPORTER_2"/>
    <property type="match status" value="1"/>
</dbReference>
<evidence type="ECO:0000313" key="8">
    <source>
        <dbReference type="EMBL" id="KRM10627.1"/>
    </source>
</evidence>
<evidence type="ECO:0000256" key="5">
    <source>
        <dbReference type="ARBA" id="ARBA00022840"/>
    </source>
</evidence>
<comment type="caution">
    <text evidence="8">The sequence shown here is derived from an EMBL/GenBank/DDBJ whole genome shotgun (WGS) entry which is preliminary data.</text>
</comment>
<dbReference type="InterPro" id="IPR003593">
    <property type="entry name" value="AAA+_ATPase"/>
</dbReference>
<dbReference type="InterPro" id="IPR003439">
    <property type="entry name" value="ABC_transporter-like_ATP-bd"/>
</dbReference>
<organism evidence="8 9">
    <name type="scientific">Lapidilactobacillus concavus DSM 17758</name>
    <dbReference type="NCBI Taxonomy" id="1423735"/>
    <lineage>
        <taxon>Bacteria</taxon>
        <taxon>Bacillati</taxon>
        <taxon>Bacillota</taxon>
        <taxon>Bacilli</taxon>
        <taxon>Lactobacillales</taxon>
        <taxon>Lactobacillaceae</taxon>
        <taxon>Lapidilactobacillus</taxon>
    </lineage>
</organism>
<evidence type="ECO:0000256" key="1">
    <source>
        <dbReference type="ARBA" id="ARBA00004202"/>
    </source>
</evidence>
<protein>
    <submittedName>
        <fullName evidence="8">ABC transporter ATP-binding protein</fullName>
    </submittedName>
</protein>
<dbReference type="GO" id="GO:0005524">
    <property type="term" value="F:ATP binding"/>
    <property type="evidence" value="ECO:0007669"/>
    <property type="project" value="UniProtKB-KW"/>
</dbReference>
<dbReference type="GO" id="GO:0016887">
    <property type="term" value="F:ATP hydrolysis activity"/>
    <property type="evidence" value="ECO:0007669"/>
    <property type="project" value="InterPro"/>
</dbReference>
<dbReference type="Gene3D" id="3.40.50.300">
    <property type="entry name" value="P-loop containing nucleotide triphosphate hydrolases"/>
    <property type="match status" value="1"/>
</dbReference>
<evidence type="ECO:0000256" key="6">
    <source>
        <dbReference type="ARBA" id="ARBA00023136"/>
    </source>
</evidence>
<dbReference type="InterPro" id="IPR017871">
    <property type="entry name" value="ABC_transporter-like_CS"/>
</dbReference>
<evidence type="ECO:0000256" key="2">
    <source>
        <dbReference type="ARBA" id="ARBA00022448"/>
    </source>
</evidence>
<keyword evidence="4" id="KW-0547">Nucleotide-binding</keyword>
<dbReference type="GO" id="GO:0005886">
    <property type="term" value="C:plasma membrane"/>
    <property type="evidence" value="ECO:0007669"/>
    <property type="project" value="UniProtKB-SubCell"/>
</dbReference>
<dbReference type="AlphaFoldDB" id="A0A0R1W5B7"/>
<evidence type="ECO:0000259" key="7">
    <source>
        <dbReference type="PROSITE" id="PS50893"/>
    </source>
</evidence>
<accession>A0A0R1W5B7</accession>
<dbReference type="Pfam" id="PF00005">
    <property type="entry name" value="ABC_tran"/>
    <property type="match status" value="1"/>
</dbReference>
<keyword evidence="5 8" id="KW-0067">ATP-binding</keyword>
<dbReference type="InterPro" id="IPR027417">
    <property type="entry name" value="P-loop_NTPase"/>
</dbReference>
<dbReference type="RefSeq" id="WP_057823928.1">
    <property type="nucleotide sequence ID" value="NZ_AZFX01000036.1"/>
</dbReference>
<dbReference type="InterPro" id="IPR050166">
    <property type="entry name" value="ABC_transporter_ATP-bind"/>
</dbReference>
<dbReference type="SUPFAM" id="SSF52540">
    <property type="entry name" value="P-loop containing nucleoside triphosphate hydrolases"/>
    <property type="match status" value="1"/>
</dbReference>
<proteinExistence type="predicted"/>
<keyword evidence="3" id="KW-1003">Cell membrane</keyword>
<dbReference type="EMBL" id="AZFX01000036">
    <property type="protein sequence ID" value="KRM10627.1"/>
    <property type="molecule type" value="Genomic_DNA"/>
</dbReference>
<evidence type="ECO:0000256" key="4">
    <source>
        <dbReference type="ARBA" id="ARBA00022741"/>
    </source>
</evidence>
<dbReference type="PANTHER" id="PTHR42788">
    <property type="entry name" value="TAURINE IMPORT ATP-BINDING PROTEIN-RELATED"/>
    <property type="match status" value="1"/>
</dbReference>
<keyword evidence="6" id="KW-0472">Membrane</keyword>
<dbReference type="STRING" id="1423735.FC15_GL001230"/>
<dbReference type="Proteomes" id="UP000051315">
    <property type="component" value="Unassembled WGS sequence"/>
</dbReference>
<dbReference type="PANTHER" id="PTHR42788:SF7">
    <property type="entry name" value="NITRATE ABC TRANSPORTER ATP-BINDING PROTEIN"/>
    <property type="match status" value="1"/>
</dbReference>
<keyword evidence="2" id="KW-0813">Transport</keyword>
<gene>
    <name evidence="8" type="ORF">FC15_GL001230</name>
</gene>
<evidence type="ECO:0000313" key="9">
    <source>
        <dbReference type="Proteomes" id="UP000051315"/>
    </source>
</evidence>
<sequence length="273" mass="30147">MTKTQTEDILEIRRLHQYFERGTVNENHALKGINLTLKAGDFVSVIGGNGAGKSTLLNSVAGSLPVDTGHILINQTDVTYQSVEKRAKLIGRVFQDPKMGTAPLLTVEENLALALRRGEWRNFWSSGVKRRDRKLFQERLATLGLGLENRLTTDIGLLSGGQRQAITLLMATLKNPALLLLDEHTAALDPKTSAIVMRLTNQLVAELHLTTLMITHNMTDAIKYGNRLIMLDHGRIVVDISGKDKQQLTVSDLLDLFKANSGQEMNDDAVLLS</sequence>
<feature type="domain" description="ABC transporter" evidence="7">
    <location>
        <begin position="4"/>
        <end position="258"/>
    </location>
</feature>
<evidence type="ECO:0000256" key="3">
    <source>
        <dbReference type="ARBA" id="ARBA00022475"/>
    </source>
</evidence>
<keyword evidence="9" id="KW-1185">Reference proteome</keyword>
<dbReference type="PROSITE" id="PS00211">
    <property type="entry name" value="ABC_TRANSPORTER_1"/>
    <property type="match status" value="1"/>
</dbReference>